<evidence type="ECO:0000256" key="2">
    <source>
        <dbReference type="ARBA" id="ARBA00022898"/>
    </source>
</evidence>
<evidence type="ECO:0000313" key="4">
    <source>
        <dbReference type="EMBL" id="KXK27481.1"/>
    </source>
</evidence>
<keyword evidence="2" id="KW-0663">Pyridoxal phosphate</keyword>
<dbReference type="SUPFAM" id="SSF53686">
    <property type="entry name" value="Tryptophan synthase beta subunit-like PLP-dependent enzymes"/>
    <property type="match status" value="1"/>
</dbReference>
<feature type="domain" description="Tryptophan synthase beta chain-like PALP" evidence="3">
    <location>
        <begin position="30"/>
        <end position="97"/>
    </location>
</feature>
<evidence type="ECO:0000256" key="1">
    <source>
        <dbReference type="ARBA" id="ARBA00001933"/>
    </source>
</evidence>
<proteinExistence type="predicted"/>
<accession>A0A136M0Q7</accession>
<dbReference type="AlphaFoldDB" id="A0A136M0Q7"/>
<name>A0A136M0Q7_9BACT</name>
<dbReference type="Gene3D" id="3.40.50.1100">
    <property type="match status" value="2"/>
</dbReference>
<dbReference type="PATRIC" id="fig|1617426.3.peg.358"/>
<dbReference type="Proteomes" id="UP000070457">
    <property type="component" value="Unassembled WGS sequence"/>
</dbReference>
<dbReference type="STRING" id="1617426.TR69_WS6001000358"/>
<evidence type="ECO:0000313" key="5">
    <source>
        <dbReference type="Proteomes" id="UP000070457"/>
    </source>
</evidence>
<comment type="caution">
    <text evidence="4">The sequence shown here is derived from an EMBL/GenBank/DDBJ whole genome shotgun (WGS) entry which is preliminary data.</text>
</comment>
<organism evidence="4 5">
    <name type="scientific">candidate division WS6 bacterium OLB20</name>
    <dbReference type="NCBI Taxonomy" id="1617426"/>
    <lineage>
        <taxon>Bacteria</taxon>
        <taxon>Candidatus Dojkabacteria</taxon>
    </lineage>
</organism>
<protein>
    <submittedName>
        <fullName evidence="4">Threonine synthase</fullName>
    </submittedName>
</protein>
<evidence type="ECO:0000259" key="3">
    <source>
        <dbReference type="Pfam" id="PF00291"/>
    </source>
</evidence>
<dbReference type="InterPro" id="IPR036052">
    <property type="entry name" value="TrpB-like_PALP_sf"/>
</dbReference>
<sequence length="104" mass="11247">MWNRDPVSDLPVEYRYTSPGDTTLTVLETNEGTIHLKNEHENPTGSFKDRSLAYQIGFHIRSGQERFVISSSGNAAIAAAAVCTAAGAELDIFCVRDNCGAQNG</sequence>
<dbReference type="InterPro" id="IPR001926">
    <property type="entry name" value="TrpB-like_PALP"/>
</dbReference>
<gene>
    <name evidence="4" type="ORF">TR69_WS6001000358</name>
</gene>
<dbReference type="Pfam" id="PF00291">
    <property type="entry name" value="PALP"/>
    <property type="match status" value="1"/>
</dbReference>
<reference evidence="4 5" key="1">
    <citation type="submission" date="2015-02" db="EMBL/GenBank/DDBJ databases">
        <title>Improved understanding of the partial-nitritation anammox process through 23 genomes representing the majority of the microbial community.</title>
        <authorList>
            <person name="Speth D.R."/>
            <person name="In T Zandt M."/>
            <person name="Guerrero Cruz S."/>
            <person name="Jetten M.S."/>
            <person name="Dutilh B.E."/>
        </authorList>
    </citation>
    <scope>NUCLEOTIDE SEQUENCE [LARGE SCALE GENOMIC DNA]</scope>
    <source>
        <strain evidence="4">OLB20</strain>
    </source>
</reference>
<dbReference type="EMBL" id="JYNZ01000002">
    <property type="protein sequence ID" value="KXK27481.1"/>
    <property type="molecule type" value="Genomic_DNA"/>
</dbReference>
<comment type="cofactor">
    <cofactor evidence="1">
        <name>pyridoxal 5'-phosphate</name>
        <dbReference type="ChEBI" id="CHEBI:597326"/>
    </cofactor>
</comment>